<organism evidence="1">
    <name type="scientific">Aegilops tauschii</name>
    <name type="common">Tausch's goatgrass</name>
    <name type="synonym">Aegilops squarrosa</name>
    <dbReference type="NCBI Taxonomy" id="37682"/>
    <lineage>
        <taxon>Eukaryota</taxon>
        <taxon>Viridiplantae</taxon>
        <taxon>Streptophyta</taxon>
        <taxon>Embryophyta</taxon>
        <taxon>Tracheophyta</taxon>
        <taxon>Spermatophyta</taxon>
        <taxon>Magnoliopsida</taxon>
        <taxon>Liliopsida</taxon>
        <taxon>Poales</taxon>
        <taxon>Poaceae</taxon>
        <taxon>BOP clade</taxon>
        <taxon>Pooideae</taxon>
        <taxon>Triticodae</taxon>
        <taxon>Triticeae</taxon>
        <taxon>Triticinae</taxon>
        <taxon>Aegilops</taxon>
    </lineage>
</organism>
<protein>
    <submittedName>
        <fullName evidence="1">Uncharacterized protein</fullName>
    </submittedName>
</protein>
<sequence length="56" mass="6438">MTADVVLFCYDVDVKSLPPRMPELDWAHATLIEKIVYLTYCTRPTDATCCCHINFI</sequence>
<dbReference type="EnsemblPlants" id="EMT30443">
    <property type="protein sequence ID" value="EMT30443"/>
    <property type="gene ID" value="F775_24593"/>
</dbReference>
<name>M8C8N3_AEGTA</name>
<dbReference type="AlphaFoldDB" id="M8C8N3"/>
<accession>M8C8N3</accession>
<evidence type="ECO:0000313" key="1">
    <source>
        <dbReference type="EnsemblPlants" id="EMT30443"/>
    </source>
</evidence>
<proteinExistence type="predicted"/>
<reference evidence="1" key="1">
    <citation type="submission" date="2015-06" db="UniProtKB">
        <authorList>
            <consortium name="EnsemblPlants"/>
        </authorList>
    </citation>
    <scope>IDENTIFICATION</scope>
</reference>